<dbReference type="GO" id="GO:0003677">
    <property type="term" value="F:DNA binding"/>
    <property type="evidence" value="ECO:0007669"/>
    <property type="project" value="InterPro"/>
</dbReference>
<gene>
    <name evidence="2" type="ORF">SAMN02745119_00602</name>
</gene>
<dbReference type="PROSITE" id="PS50943">
    <property type="entry name" value="HTH_CROC1"/>
    <property type="match status" value="1"/>
</dbReference>
<name>A0A1T4KKU0_9BACT</name>
<dbReference type="SUPFAM" id="SSF47413">
    <property type="entry name" value="lambda repressor-like DNA-binding domains"/>
    <property type="match status" value="1"/>
</dbReference>
<dbReference type="InterPro" id="IPR010982">
    <property type="entry name" value="Lambda_DNA-bd_dom_sf"/>
</dbReference>
<proteinExistence type="predicted"/>
<dbReference type="Gene3D" id="1.10.260.40">
    <property type="entry name" value="lambda repressor-like DNA-binding domains"/>
    <property type="match status" value="1"/>
</dbReference>
<protein>
    <submittedName>
        <fullName evidence="2">Transcriptional regulator, XRE family</fullName>
    </submittedName>
</protein>
<dbReference type="STRING" id="115783.SAMN02745119_00602"/>
<evidence type="ECO:0000313" key="3">
    <source>
        <dbReference type="Proteomes" id="UP000190102"/>
    </source>
</evidence>
<dbReference type="Pfam" id="PF01381">
    <property type="entry name" value="HTH_3"/>
    <property type="match status" value="1"/>
</dbReference>
<feature type="domain" description="HTH cro/C1-type" evidence="1">
    <location>
        <begin position="24"/>
        <end position="55"/>
    </location>
</feature>
<dbReference type="EMBL" id="FUWR01000001">
    <property type="protein sequence ID" value="SJZ43014.1"/>
    <property type="molecule type" value="Genomic_DNA"/>
</dbReference>
<evidence type="ECO:0000259" key="1">
    <source>
        <dbReference type="PROSITE" id="PS50943"/>
    </source>
</evidence>
<accession>A0A1T4KKU0</accession>
<keyword evidence="3" id="KW-1185">Reference proteome</keyword>
<dbReference type="CDD" id="cd00093">
    <property type="entry name" value="HTH_XRE"/>
    <property type="match status" value="1"/>
</dbReference>
<dbReference type="OrthoDB" id="5420607at2"/>
<dbReference type="SMART" id="SM00530">
    <property type="entry name" value="HTH_XRE"/>
    <property type="match status" value="1"/>
</dbReference>
<evidence type="ECO:0000313" key="2">
    <source>
        <dbReference type="EMBL" id="SJZ43014.1"/>
    </source>
</evidence>
<dbReference type="InterPro" id="IPR001387">
    <property type="entry name" value="Cro/C1-type_HTH"/>
</dbReference>
<dbReference type="RefSeq" id="WP_012468411.1">
    <property type="nucleotide sequence ID" value="NZ_FUWR01000001.1"/>
</dbReference>
<dbReference type="Proteomes" id="UP000190102">
    <property type="component" value="Unassembled WGS sequence"/>
</dbReference>
<sequence>MASPVNRTYLRQTRDAAELLGKLIRLGRKERKMTEEDLSGRAGISRRTLQKIERGDPKCEIGLVFEVANLVGVNLFGDEGNANISRNISRVDDKLALLPQLVRSSMKVNDEF</sequence>
<dbReference type="AlphaFoldDB" id="A0A1T4KKU0"/>
<organism evidence="2 3">
    <name type="scientific">Trichlorobacter thiogenes</name>
    <dbReference type="NCBI Taxonomy" id="115783"/>
    <lineage>
        <taxon>Bacteria</taxon>
        <taxon>Pseudomonadati</taxon>
        <taxon>Thermodesulfobacteriota</taxon>
        <taxon>Desulfuromonadia</taxon>
        <taxon>Geobacterales</taxon>
        <taxon>Geobacteraceae</taxon>
        <taxon>Trichlorobacter</taxon>
    </lineage>
</organism>
<reference evidence="3" key="1">
    <citation type="submission" date="2017-02" db="EMBL/GenBank/DDBJ databases">
        <authorList>
            <person name="Varghese N."/>
            <person name="Submissions S."/>
        </authorList>
    </citation>
    <scope>NUCLEOTIDE SEQUENCE [LARGE SCALE GENOMIC DNA]</scope>
    <source>
        <strain evidence="3">ATCC BAA-34</strain>
    </source>
</reference>